<dbReference type="GO" id="GO:0003700">
    <property type="term" value="F:DNA-binding transcription factor activity"/>
    <property type="evidence" value="ECO:0007669"/>
    <property type="project" value="InterPro"/>
</dbReference>
<comment type="similarity">
    <text evidence="1">Belongs to the LysR transcriptional regulatory family.</text>
</comment>
<dbReference type="FunFam" id="1.10.10.10:FF:000001">
    <property type="entry name" value="LysR family transcriptional regulator"/>
    <property type="match status" value="1"/>
</dbReference>
<dbReference type="KEGG" id="pdu:PDUR_12670"/>
<dbReference type="PRINTS" id="PR00039">
    <property type="entry name" value="HTHLYSR"/>
</dbReference>
<dbReference type="AlphaFoldDB" id="A0A089IUJ4"/>
<dbReference type="Gene3D" id="3.40.190.290">
    <property type="match status" value="1"/>
</dbReference>
<dbReference type="PROSITE" id="PS50931">
    <property type="entry name" value="HTH_LYSR"/>
    <property type="match status" value="1"/>
</dbReference>
<keyword evidence="7" id="KW-1185">Reference proteome</keyword>
<sequence length="298" mass="33385">MNFHQLHIFYTVSEKGSFSAAAQALHMTQPAVTMQVQALEDYFGTKLFNRSTKKIMLSDAGRTLLPFALRSIELMRQTDQAMAAYTHMLEGRLLLGSSLTIGEYVLPRLLAPFGKAYPNISVMLKIMNTTQIMEEITKHQLNFGLIEAEVTHPDMVIEPVMEDELKLIVPEGHDLAERSEVLLEEALRFPFVLREQGSGTRRVMEEQLLSKGMDLDELQVVMELGSTGAVKSAVEAGLGITMLSPSTVRHEVALGLLKIINITDASFKRQFYAIHQKSTLLPIHAVTFLTFLRQHAED</sequence>
<dbReference type="PANTHER" id="PTHR30126:SF39">
    <property type="entry name" value="HTH-TYPE TRANSCRIPTIONAL REGULATOR CYSL"/>
    <property type="match status" value="1"/>
</dbReference>
<keyword evidence="3" id="KW-0238">DNA-binding</keyword>
<evidence type="ECO:0000259" key="5">
    <source>
        <dbReference type="PROSITE" id="PS50931"/>
    </source>
</evidence>
<evidence type="ECO:0000256" key="3">
    <source>
        <dbReference type="ARBA" id="ARBA00023125"/>
    </source>
</evidence>
<accession>A0A089IUJ4</accession>
<dbReference type="SUPFAM" id="SSF53850">
    <property type="entry name" value="Periplasmic binding protein-like II"/>
    <property type="match status" value="1"/>
</dbReference>
<keyword evidence="4" id="KW-0804">Transcription</keyword>
<dbReference type="eggNOG" id="COG0583">
    <property type="taxonomic scope" value="Bacteria"/>
</dbReference>
<evidence type="ECO:0000256" key="2">
    <source>
        <dbReference type="ARBA" id="ARBA00023015"/>
    </source>
</evidence>
<dbReference type="InterPro" id="IPR005119">
    <property type="entry name" value="LysR_subst-bd"/>
</dbReference>
<proteinExistence type="inferred from homology"/>
<gene>
    <name evidence="6" type="ORF">PDUR_12670</name>
</gene>
<dbReference type="PANTHER" id="PTHR30126">
    <property type="entry name" value="HTH-TYPE TRANSCRIPTIONAL REGULATOR"/>
    <property type="match status" value="1"/>
</dbReference>
<dbReference type="OrthoDB" id="9785745at2"/>
<dbReference type="Pfam" id="PF00126">
    <property type="entry name" value="HTH_1"/>
    <property type="match status" value="1"/>
</dbReference>
<evidence type="ECO:0000256" key="4">
    <source>
        <dbReference type="ARBA" id="ARBA00023163"/>
    </source>
</evidence>
<dbReference type="GO" id="GO:0000976">
    <property type="term" value="F:transcription cis-regulatory region binding"/>
    <property type="evidence" value="ECO:0007669"/>
    <property type="project" value="TreeGrafter"/>
</dbReference>
<dbReference type="RefSeq" id="WP_042206500.1">
    <property type="nucleotide sequence ID" value="NZ_CP009288.1"/>
</dbReference>
<dbReference type="Proteomes" id="UP000029409">
    <property type="component" value="Chromosome"/>
</dbReference>
<dbReference type="Gene3D" id="1.10.10.10">
    <property type="entry name" value="Winged helix-like DNA-binding domain superfamily/Winged helix DNA-binding domain"/>
    <property type="match status" value="1"/>
</dbReference>
<evidence type="ECO:0000313" key="6">
    <source>
        <dbReference type="EMBL" id="AIQ12659.1"/>
    </source>
</evidence>
<dbReference type="EMBL" id="CP009288">
    <property type="protein sequence ID" value="AIQ12659.1"/>
    <property type="molecule type" value="Genomic_DNA"/>
</dbReference>
<protein>
    <submittedName>
        <fullName evidence="6">LysR family transcriptional regulator</fullName>
    </submittedName>
</protein>
<evidence type="ECO:0000256" key="1">
    <source>
        <dbReference type="ARBA" id="ARBA00009437"/>
    </source>
</evidence>
<keyword evidence="2" id="KW-0805">Transcription regulation</keyword>
<reference evidence="6 7" key="1">
    <citation type="submission" date="2014-08" db="EMBL/GenBank/DDBJ databases">
        <title>Comparative genomics of the Paenibacillus odorifer group.</title>
        <authorList>
            <person name="den Bakker H.C."/>
            <person name="Tsai Y.-C."/>
            <person name="Martin N."/>
            <person name="Korlach J."/>
            <person name="Wiedmann M."/>
        </authorList>
    </citation>
    <scope>NUCLEOTIDE SEQUENCE [LARGE SCALE GENOMIC DNA]</scope>
    <source>
        <strain evidence="6 7">DSM 1735</strain>
    </source>
</reference>
<name>A0A089IUJ4_PAEDU</name>
<dbReference type="InterPro" id="IPR047788">
    <property type="entry name" value="LysR-like_Sec_metab"/>
</dbReference>
<dbReference type="InterPro" id="IPR036390">
    <property type="entry name" value="WH_DNA-bd_sf"/>
</dbReference>
<feature type="domain" description="HTH lysR-type" evidence="5">
    <location>
        <begin position="1"/>
        <end position="58"/>
    </location>
</feature>
<dbReference type="InterPro" id="IPR036388">
    <property type="entry name" value="WH-like_DNA-bd_sf"/>
</dbReference>
<dbReference type="InterPro" id="IPR000847">
    <property type="entry name" value="LysR_HTH_N"/>
</dbReference>
<evidence type="ECO:0000313" key="7">
    <source>
        <dbReference type="Proteomes" id="UP000029409"/>
    </source>
</evidence>
<dbReference type="NCBIfam" id="NF040786">
    <property type="entry name" value="LysR_Sec_metab"/>
    <property type="match status" value="1"/>
</dbReference>
<dbReference type="Pfam" id="PF03466">
    <property type="entry name" value="LysR_substrate"/>
    <property type="match status" value="1"/>
</dbReference>
<dbReference type="CDD" id="cd08420">
    <property type="entry name" value="PBP2_CysL_like"/>
    <property type="match status" value="1"/>
</dbReference>
<dbReference type="SUPFAM" id="SSF46785">
    <property type="entry name" value="Winged helix' DNA-binding domain"/>
    <property type="match status" value="1"/>
</dbReference>
<organism evidence="6 7">
    <name type="scientific">Paenibacillus durus</name>
    <name type="common">Paenibacillus azotofixans</name>
    <dbReference type="NCBI Taxonomy" id="44251"/>
    <lineage>
        <taxon>Bacteria</taxon>
        <taxon>Bacillati</taxon>
        <taxon>Bacillota</taxon>
        <taxon>Bacilli</taxon>
        <taxon>Bacillales</taxon>
        <taxon>Paenibacillaceae</taxon>
        <taxon>Paenibacillus</taxon>
    </lineage>
</organism>
<dbReference type="STRING" id="44251.PDUR_12670"/>